<reference evidence="1 2" key="1">
    <citation type="submission" date="2023-01" db="EMBL/GenBank/DDBJ databases">
        <title>Psychroserpens ponticola sp. nov., isolated from seawater.</title>
        <authorList>
            <person name="Kristyanto S."/>
            <person name="Jung J."/>
            <person name="Kim J.M."/>
            <person name="Jeon C.O."/>
        </authorList>
    </citation>
    <scope>NUCLEOTIDE SEQUENCE [LARGE SCALE GENOMIC DNA]</scope>
    <source>
        <strain evidence="1 2">MSW6</strain>
    </source>
</reference>
<keyword evidence="2" id="KW-1185">Reference proteome</keyword>
<dbReference type="Pfam" id="PF14595">
    <property type="entry name" value="Thioredoxin_9"/>
    <property type="match status" value="1"/>
</dbReference>
<accession>A0ABY7S0G1</accession>
<dbReference type="InterPro" id="IPR036249">
    <property type="entry name" value="Thioredoxin-like_sf"/>
</dbReference>
<dbReference type="CDD" id="cd01659">
    <property type="entry name" value="TRX_superfamily"/>
    <property type="match status" value="1"/>
</dbReference>
<organism evidence="1 2">
    <name type="scientific">Psychroserpens ponticola</name>
    <dbReference type="NCBI Taxonomy" id="2932268"/>
    <lineage>
        <taxon>Bacteria</taxon>
        <taxon>Pseudomonadati</taxon>
        <taxon>Bacteroidota</taxon>
        <taxon>Flavobacteriia</taxon>
        <taxon>Flavobacteriales</taxon>
        <taxon>Flavobacteriaceae</taxon>
        <taxon>Psychroserpens</taxon>
    </lineage>
</organism>
<dbReference type="SUPFAM" id="SSF52833">
    <property type="entry name" value="Thioredoxin-like"/>
    <property type="match status" value="1"/>
</dbReference>
<sequence>MKTLEHISVKDIINESLQKGISYQDYRALVHDLVEKESNSGDEKTEALANYTMLNDRRMKRWDKTIKVSEEIKNKVLNFKGHVTWLVITESWCGDAAHVIPILNKMAELSDNIDLKLVFRDENEGLMDQFLTNGGRAIAKLIMIDNTSNAVVNTYGPRPTEATNMVNAYKAEHGSLTPEFKEDLQGWYNKNKGQSIIEDVMALLNL</sequence>
<proteinExistence type="predicted"/>
<evidence type="ECO:0000313" key="1">
    <source>
        <dbReference type="EMBL" id="WCO01410.1"/>
    </source>
</evidence>
<dbReference type="Gene3D" id="3.40.30.10">
    <property type="entry name" value="Glutaredoxin"/>
    <property type="match status" value="1"/>
</dbReference>
<name>A0ABY7S0G1_9FLAO</name>
<dbReference type="Proteomes" id="UP001202717">
    <property type="component" value="Chromosome"/>
</dbReference>
<dbReference type="RefSeq" id="WP_249993331.1">
    <property type="nucleotide sequence ID" value="NZ_CP116221.1"/>
</dbReference>
<evidence type="ECO:0000313" key="2">
    <source>
        <dbReference type="Proteomes" id="UP001202717"/>
    </source>
</evidence>
<gene>
    <name evidence="1" type="ORF">MUN68_015260</name>
</gene>
<dbReference type="EMBL" id="CP116221">
    <property type="protein sequence ID" value="WCO01410.1"/>
    <property type="molecule type" value="Genomic_DNA"/>
</dbReference>
<protein>
    <submittedName>
        <fullName evidence="1">Thioredoxin family protein</fullName>
    </submittedName>
</protein>